<dbReference type="SUPFAM" id="SSF47413">
    <property type="entry name" value="lambda repressor-like DNA-binding domains"/>
    <property type="match status" value="1"/>
</dbReference>
<accession>A0A4D4JBA4</accession>
<dbReference type="Pfam" id="PF13560">
    <property type="entry name" value="HTH_31"/>
    <property type="match status" value="1"/>
</dbReference>
<dbReference type="Proteomes" id="UP000298860">
    <property type="component" value="Unassembled WGS sequence"/>
</dbReference>
<dbReference type="RefSeq" id="WP_192909577.1">
    <property type="nucleotide sequence ID" value="NZ_BJFL01000017.1"/>
</dbReference>
<dbReference type="EMBL" id="BJFL01000017">
    <property type="protein sequence ID" value="GDY31716.1"/>
    <property type="molecule type" value="Genomic_DNA"/>
</dbReference>
<dbReference type="SMART" id="SM00530">
    <property type="entry name" value="HTH_XRE"/>
    <property type="match status" value="1"/>
</dbReference>
<dbReference type="CDD" id="cd00093">
    <property type="entry name" value="HTH_XRE"/>
    <property type="match status" value="1"/>
</dbReference>
<dbReference type="GO" id="GO:0003677">
    <property type="term" value="F:DNA binding"/>
    <property type="evidence" value="ECO:0007669"/>
    <property type="project" value="InterPro"/>
</dbReference>
<comment type="caution">
    <text evidence="2">The sequence shown here is derived from an EMBL/GenBank/DDBJ whole genome shotgun (WGS) entry which is preliminary data.</text>
</comment>
<evidence type="ECO:0000313" key="2">
    <source>
        <dbReference type="EMBL" id="GDY31716.1"/>
    </source>
</evidence>
<dbReference type="Pfam" id="PF19054">
    <property type="entry name" value="DUF5753"/>
    <property type="match status" value="1"/>
</dbReference>
<dbReference type="AlphaFoldDB" id="A0A4D4JBA4"/>
<sequence>MAGTPKARALGRALRQAREDKKLTRRELGAKLNRDHGVISRWETAERTPRPDQVAQLLTVLGVNGERYDEIIALAYDNGEPSWVATTVAAQRQQLTAYVDLVEKATRIVQVEPLLVPGLLQTDGYIRAVMADGLPPDESAARTAIRVGLRAVLKRPELTAYLALIGEAALYQQVGGPDVLRDQLRYLIASARHPKVELRILPFRTDWHPALDGPFVIVDAERSRPMVHLEGRTQSLLVSDAAVVTEYQRAAERVCEVALTAEESIAYIVHNSRQDGEDAR</sequence>
<protein>
    <recommendedName>
        <fullName evidence="1">HTH cro/C1-type domain-containing protein</fullName>
    </recommendedName>
</protein>
<dbReference type="Gene3D" id="1.10.260.40">
    <property type="entry name" value="lambda repressor-like DNA-binding domains"/>
    <property type="match status" value="1"/>
</dbReference>
<dbReference type="PROSITE" id="PS50943">
    <property type="entry name" value="HTH_CROC1"/>
    <property type="match status" value="1"/>
</dbReference>
<proteinExistence type="predicted"/>
<evidence type="ECO:0000313" key="3">
    <source>
        <dbReference type="Proteomes" id="UP000298860"/>
    </source>
</evidence>
<dbReference type="InterPro" id="IPR043917">
    <property type="entry name" value="DUF5753"/>
</dbReference>
<organism evidence="2 3">
    <name type="scientific">Gandjariella thermophila</name>
    <dbReference type="NCBI Taxonomy" id="1931992"/>
    <lineage>
        <taxon>Bacteria</taxon>
        <taxon>Bacillati</taxon>
        <taxon>Actinomycetota</taxon>
        <taxon>Actinomycetes</taxon>
        <taxon>Pseudonocardiales</taxon>
        <taxon>Pseudonocardiaceae</taxon>
        <taxon>Gandjariella</taxon>
    </lineage>
</organism>
<name>A0A4D4JBA4_9PSEU</name>
<dbReference type="InterPro" id="IPR001387">
    <property type="entry name" value="Cro/C1-type_HTH"/>
</dbReference>
<feature type="domain" description="HTH cro/C1-type" evidence="1">
    <location>
        <begin position="14"/>
        <end position="68"/>
    </location>
</feature>
<keyword evidence="3" id="KW-1185">Reference proteome</keyword>
<dbReference type="InterPro" id="IPR010982">
    <property type="entry name" value="Lambda_DNA-bd_dom_sf"/>
</dbReference>
<evidence type="ECO:0000259" key="1">
    <source>
        <dbReference type="PROSITE" id="PS50943"/>
    </source>
</evidence>
<reference evidence="3" key="1">
    <citation type="submission" date="2019-04" db="EMBL/GenBank/DDBJ databases">
        <title>Draft genome sequence of Pseudonocardiaceae bacterium SL3-2-4.</title>
        <authorList>
            <person name="Ningsih F."/>
            <person name="Yokota A."/>
            <person name="Sakai Y."/>
            <person name="Nanatani K."/>
            <person name="Yabe S."/>
            <person name="Oetari A."/>
            <person name="Sjamsuridzal W."/>
        </authorList>
    </citation>
    <scope>NUCLEOTIDE SEQUENCE [LARGE SCALE GENOMIC DNA]</scope>
    <source>
        <strain evidence="3">SL3-2-4</strain>
    </source>
</reference>
<gene>
    <name evidence="2" type="ORF">GTS_33490</name>
</gene>